<reference evidence="12" key="1">
    <citation type="journal article" date="2019" name="Int. J. Syst. Evol. Microbiol.">
        <title>The Global Catalogue of Microorganisms (GCM) 10K type strain sequencing project: providing services to taxonomists for standard genome sequencing and annotation.</title>
        <authorList>
            <consortium name="The Broad Institute Genomics Platform"/>
            <consortium name="The Broad Institute Genome Sequencing Center for Infectious Disease"/>
            <person name="Wu L."/>
            <person name="Ma J."/>
        </authorList>
    </citation>
    <scope>NUCLEOTIDE SEQUENCE [LARGE SCALE GENOMIC DNA]</scope>
    <source>
        <strain evidence="12">JCM 12165</strain>
    </source>
</reference>
<dbReference type="InterPro" id="IPR055344">
    <property type="entry name" value="SecD_SecF_C_bact"/>
</dbReference>
<dbReference type="InterPro" id="IPR022645">
    <property type="entry name" value="SecD/SecF_bac"/>
</dbReference>
<feature type="domain" description="Protein export membrane protein SecD/SecF C-terminal" evidence="10">
    <location>
        <begin position="118"/>
        <end position="294"/>
    </location>
</feature>
<evidence type="ECO:0000313" key="12">
    <source>
        <dbReference type="Proteomes" id="UP001595896"/>
    </source>
</evidence>
<keyword evidence="3 9" id="KW-1003">Cell membrane</keyword>
<organism evidence="11 12">
    <name type="scientific">Bacillus daqingensis</name>
    <dbReference type="NCBI Taxonomy" id="872396"/>
    <lineage>
        <taxon>Bacteria</taxon>
        <taxon>Bacillati</taxon>
        <taxon>Bacillota</taxon>
        <taxon>Bacilli</taxon>
        <taxon>Bacillales</taxon>
        <taxon>Bacillaceae</taxon>
        <taxon>Bacillus</taxon>
    </lineage>
</organism>
<feature type="transmembrane region" description="Helical" evidence="9">
    <location>
        <begin position="242"/>
        <end position="260"/>
    </location>
</feature>
<comment type="subcellular location">
    <subcellularLocation>
        <location evidence="1 9">Cell membrane</location>
        <topology evidence="1 9">Multi-pass membrane protein</topology>
    </subcellularLocation>
</comment>
<dbReference type="NCBIfam" id="TIGR00966">
    <property type="entry name" value="transloc_SecF"/>
    <property type="match status" value="1"/>
</dbReference>
<dbReference type="NCBIfam" id="TIGR00916">
    <property type="entry name" value="2A0604s01"/>
    <property type="match status" value="1"/>
</dbReference>
<feature type="transmembrane region" description="Helical" evidence="9">
    <location>
        <begin position="187"/>
        <end position="208"/>
    </location>
</feature>
<dbReference type="SUPFAM" id="SSF82866">
    <property type="entry name" value="Multidrug efflux transporter AcrB transmembrane domain"/>
    <property type="match status" value="1"/>
</dbReference>
<evidence type="ECO:0000256" key="6">
    <source>
        <dbReference type="ARBA" id="ARBA00022989"/>
    </source>
</evidence>
<comment type="caution">
    <text evidence="11">The sequence shown here is derived from an EMBL/GenBank/DDBJ whole genome shotgun (WGS) entry which is preliminary data.</text>
</comment>
<dbReference type="PANTHER" id="PTHR30081">
    <property type="entry name" value="PROTEIN-EXPORT MEMBRANE PROTEIN SEC"/>
    <property type="match status" value="1"/>
</dbReference>
<keyword evidence="8 9" id="KW-0472">Membrane</keyword>
<dbReference type="HAMAP" id="MF_01464_B">
    <property type="entry name" value="SecF_B"/>
    <property type="match status" value="1"/>
</dbReference>
<evidence type="ECO:0000259" key="10">
    <source>
        <dbReference type="Pfam" id="PF02355"/>
    </source>
</evidence>
<keyword evidence="6 9" id="KW-1133">Transmembrane helix</keyword>
<feature type="transmembrane region" description="Helical" evidence="9">
    <location>
        <begin position="266"/>
        <end position="292"/>
    </location>
</feature>
<dbReference type="Proteomes" id="UP001595896">
    <property type="component" value="Unassembled WGS sequence"/>
</dbReference>
<name>A0ABV9P0U3_9BACI</name>
<dbReference type="EMBL" id="JBHSGK010000021">
    <property type="protein sequence ID" value="MFC4738236.1"/>
    <property type="molecule type" value="Genomic_DNA"/>
</dbReference>
<dbReference type="Pfam" id="PF07549">
    <property type="entry name" value="Sec_GG"/>
    <property type="match status" value="1"/>
</dbReference>
<dbReference type="Pfam" id="PF02355">
    <property type="entry name" value="SecD_SecF_C"/>
    <property type="match status" value="1"/>
</dbReference>
<comment type="subunit">
    <text evidence="9">Forms a complex with SecD. Part of the essential Sec protein translocation apparatus which comprises SecA, SecYEG and auxiliary proteins SecDF. Other proteins may also be involved.</text>
</comment>
<feature type="transmembrane region" description="Helical" evidence="9">
    <location>
        <begin position="21"/>
        <end position="42"/>
    </location>
</feature>
<dbReference type="RefSeq" id="WP_377910824.1">
    <property type="nucleotide sequence ID" value="NZ_JBHSGK010000021.1"/>
</dbReference>
<evidence type="ECO:0000256" key="9">
    <source>
        <dbReference type="HAMAP-Rule" id="MF_01464"/>
    </source>
</evidence>
<dbReference type="PANTHER" id="PTHR30081:SF8">
    <property type="entry name" value="PROTEIN TRANSLOCASE SUBUNIT SECF"/>
    <property type="match status" value="1"/>
</dbReference>
<evidence type="ECO:0000256" key="8">
    <source>
        <dbReference type="ARBA" id="ARBA00023136"/>
    </source>
</evidence>
<keyword evidence="2 9" id="KW-0813">Transport</keyword>
<keyword evidence="5 9" id="KW-0653">Protein transport</keyword>
<evidence type="ECO:0000256" key="7">
    <source>
        <dbReference type="ARBA" id="ARBA00023010"/>
    </source>
</evidence>
<protein>
    <recommendedName>
        <fullName evidence="9">Protein-export membrane protein SecF</fullName>
    </recommendedName>
</protein>
<evidence type="ECO:0000256" key="1">
    <source>
        <dbReference type="ARBA" id="ARBA00004651"/>
    </source>
</evidence>
<dbReference type="InterPro" id="IPR048634">
    <property type="entry name" value="SecD_SecF_C"/>
</dbReference>
<evidence type="ECO:0000256" key="3">
    <source>
        <dbReference type="ARBA" id="ARBA00022475"/>
    </source>
</evidence>
<evidence type="ECO:0000256" key="2">
    <source>
        <dbReference type="ARBA" id="ARBA00022448"/>
    </source>
</evidence>
<dbReference type="PRINTS" id="PR01755">
    <property type="entry name" value="SECFTRNLCASE"/>
</dbReference>
<dbReference type="Gene3D" id="1.20.1640.10">
    <property type="entry name" value="Multidrug efflux transporter AcrB transmembrane domain"/>
    <property type="match status" value="1"/>
</dbReference>
<gene>
    <name evidence="9 11" type="primary">secF</name>
    <name evidence="11" type="ORF">ACFO4L_16820</name>
</gene>
<feature type="transmembrane region" description="Helical" evidence="9">
    <location>
        <begin position="132"/>
        <end position="151"/>
    </location>
</feature>
<evidence type="ECO:0000256" key="4">
    <source>
        <dbReference type="ARBA" id="ARBA00022692"/>
    </source>
</evidence>
<comment type="similarity">
    <text evidence="9">Belongs to the SecD/SecF family. SecF subfamily.</text>
</comment>
<sequence length="320" mass="35237">MRFVNFDHETSKLDFVRHRKTFFGISLAFLLTGIILLATMGLNLGIDFESGTTVDVLTEEAVTAEEIENEFQSIGFEPDDVVLAGDNNEIGRASFIGGLDQQESLQIQSHFEEEYGAVPNVSTVSPIVGQELAQNAIISVLIATVGIIIYVTIRFELLYGIAAIVALFHDALFIITVFAILQMEVNIPFIAAVLTIIGYSINDTIVTFDRIRENMEREEKVETFEKLAQVVNKSLVQTLARSINTVLTVVFAAGALLVFGGDGLRVFSLALVVGLAAGTYSSLFIAAQLWCIMKYRSIKRKLAKQAEEERKLALQENSTT</sequence>
<evidence type="ECO:0000313" key="11">
    <source>
        <dbReference type="EMBL" id="MFC4738236.1"/>
    </source>
</evidence>
<dbReference type="InterPro" id="IPR005665">
    <property type="entry name" value="SecF_bac"/>
</dbReference>
<proteinExistence type="inferred from homology"/>
<dbReference type="InterPro" id="IPR022813">
    <property type="entry name" value="SecD/SecF_arch_bac"/>
</dbReference>
<keyword evidence="7 9" id="KW-0811">Translocation</keyword>
<keyword evidence="4 9" id="KW-0812">Transmembrane</keyword>
<comment type="function">
    <text evidence="9">Part of the Sec protein translocase complex. Interacts with the SecYEG preprotein conducting channel. SecDF uses the proton motive force (PMF) to complete protein translocation after the ATP-dependent function of SecA.</text>
</comment>
<accession>A0ABV9P0U3</accession>
<keyword evidence="12" id="KW-1185">Reference proteome</keyword>
<feature type="transmembrane region" description="Helical" evidence="9">
    <location>
        <begin position="158"/>
        <end position="181"/>
    </location>
</feature>
<dbReference type="InterPro" id="IPR022646">
    <property type="entry name" value="SecD/SecF_CS"/>
</dbReference>
<evidence type="ECO:0000256" key="5">
    <source>
        <dbReference type="ARBA" id="ARBA00022927"/>
    </source>
</evidence>